<comment type="caution">
    <text evidence="1">The sequence shown here is derived from an EMBL/GenBank/DDBJ whole genome shotgun (WGS) entry which is preliminary data.</text>
</comment>
<evidence type="ECO:0000313" key="2">
    <source>
        <dbReference type="Proteomes" id="UP000664277"/>
    </source>
</evidence>
<dbReference type="Proteomes" id="UP000664277">
    <property type="component" value="Unassembled WGS sequence"/>
</dbReference>
<reference evidence="1" key="1">
    <citation type="submission" date="2021-02" db="EMBL/GenBank/DDBJ databases">
        <title>Genome-Resolved Metagenomics of a Microbial Community Performing Photosynthetic Biological Nutrient Removal.</title>
        <authorList>
            <person name="Mcdaniel E.A."/>
        </authorList>
    </citation>
    <scope>NUCLEOTIDE SEQUENCE</scope>
    <source>
        <strain evidence="1">UWPOB_OBS1</strain>
    </source>
</reference>
<organism evidence="1 2">
    <name type="scientific">Candidatus Obscuribacter phosphatis</name>
    <dbReference type="NCBI Taxonomy" id="1906157"/>
    <lineage>
        <taxon>Bacteria</taxon>
        <taxon>Bacillati</taxon>
        <taxon>Candidatus Melainabacteria</taxon>
        <taxon>Candidatus Obscuribacterales</taxon>
        <taxon>Candidatus Obscuribacteraceae</taxon>
        <taxon>Candidatus Obscuribacter</taxon>
    </lineage>
</organism>
<sequence>MKQENSSKRKRNYIKDQLKFAVRFIAKLAHWEVFTTRELLPLVPKRAPLDVFLSKQVASGYLERLARGVFRRRHKFNRVLTEEAIAGIKRQSFAGRCLTTKESRDSLHIEKRAFIDQLELANERNPLYLSQGTKSNFKIEQLVQANKNRTWSFRESRVDMKAVGNRKAKLGESQAGQCFREIWRQGIKKCTDEIVENAYLSLSKSAREELLSLKQYLPQWISDRIPSNDNLTLSILVNKRELRKKGSIKQYCKPGSRIFA</sequence>
<dbReference type="EMBL" id="JAFLCK010000006">
    <property type="protein sequence ID" value="MBN8659968.1"/>
    <property type="molecule type" value="Genomic_DNA"/>
</dbReference>
<name>A0A8J7TMH1_9BACT</name>
<proteinExistence type="predicted"/>
<protein>
    <submittedName>
        <fullName evidence="1">Uncharacterized protein</fullName>
    </submittedName>
</protein>
<accession>A0A8J7TMH1</accession>
<gene>
    <name evidence="1" type="ORF">J0M35_06365</name>
</gene>
<evidence type="ECO:0000313" key="1">
    <source>
        <dbReference type="EMBL" id="MBN8659968.1"/>
    </source>
</evidence>
<dbReference type="AlphaFoldDB" id="A0A8J7TMH1"/>